<evidence type="ECO:0000313" key="3">
    <source>
        <dbReference type="Proteomes" id="UP000515591"/>
    </source>
</evidence>
<name>A0A6S5RQZ1_9GAMM</name>
<dbReference type="Proteomes" id="UP000515591">
    <property type="component" value="Chromosome"/>
</dbReference>
<sequence length="74" mass="8562">MRHNFPLLRLDPVAAGRLQRDHDRAVRKLAAAERLNAALQARLRADLGTEALWQIQREIREQLLLEDLLKERAA</sequence>
<accession>A0A6S5RQZ1</accession>
<gene>
    <name evidence="2" type="ORF">WP8S17C03_34320</name>
</gene>
<protein>
    <submittedName>
        <fullName evidence="2">Uncharacterized protein</fullName>
    </submittedName>
</protein>
<proteinExistence type="predicted"/>
<reference evidence="2 3" key="1">
    <citation type="submission" date="2019-12" db="EMBL/GenBank/DDBJ databases">
        <title>complete genome sequences of Pseudomonas otitidis str. WP8-S17-CRE-03 isolated from wastewater treatment plant effluent.</title>
        <authorList>
            <person name="Sekizuka T."/>
            <person name="Itokawa K."/>
            <person name="Yatsu K."/>
            <person name="Inamine Y."/>
            <person name="Kuroda M."/>
        </authorList>
    </citation>
    <scope>NUCLEOTIDE SEQUENCE [LARGE SCALE GENOMIC DNA]</scope>
    <source>
        <strain evidence="2 3">WP8-S17-CRE-03</strain>
    </source>
</reference>
<evidence type="ECO:0000256" key="1">
    <source>
        <dbReference type="SAM" id="Coils"/>
    </source>
</evidence>
<evidence type="ECO:0000313" key="2">
    <source>
        <dbReference type="EMBL" id="BBT17383.1"/>
    </source>
</evidence>
<organism evidence="2 3">
    <name type="scientific">Metapseudomonas otitidis</name>
    <dbReference type="NCBI Taxonomy" id="319939"/>
    <lineage>
        <taxon>Bacteria</taxon>
        <taxon>Pseudomonadati</taxon>
        <taxon>Pseudomonadota</taxon>
        <taxon>Gammaproteobacteria</taxon>
        <taxon>Pseudomonadales</taxon>
        <taxon>Pseudomonadaceae</taxon>
        <taxon>Metapseudomonas</taxon>
    </lineage>
</organism>
<keyword evidence="1" id="KW-0175">Coiled coil</keyword>
<dbReference type="RefSeq" id="WP_142010542.1">
    <property type="nucleotide sequence ID" value="NZ_AP022213.1"/>
</dbReference>
<dbReference type="EMBL" id="AP022213">
    <property type="protein sequence ID" value="BBT17383.1"/>
    <property type="molecule type" value="Genomic_DNA"/>
</dbReference>
<feature type="coiled-coil region" evidence="1">
    <location>
        <begin position="15"/>
        <end position="42"/>
    </location>
</feature>
<dbReference type="AlphaFoldDB" id="A0A6S5RQZ1"/>